<feature type="transmembrane region" description="Helical" evidence="7">
    <location>
        <begin position="442"/>
        <end position="464"/>
    </location>
</feature>
<dbReference type="OrthoDB" id="9766798at2"/>
<feature type="transmembrane region" description="Helical" evidence="7">
    <location>
        <begin position="183"/>
        <end position="203"/>
    </location>
</feature>
<sequence length="481" mass="51134">MPDQTDQPSKSEADAEVLAPAEEVADAVEHEKSGPSEDWLAIELAFRIFALVLVATFLASASGVISNPLAPFFGKPGTWSNDPLTSLIGGPEFGGLVGIVGSFVTLLALFGFGTAQLGIPWRRFEFAFVAVFGLATFAYVLAGQEAVKFYSLSYPLWALVIGLLISNTIGTPRWIKPAVMVEFYTKTGLVLLGAEVLLSRLFALGQPGIVVAWVVTPIVLISTYIFGQKVLKIRSKSLNMVISADMSVCGVSAAIATAAACNAKKEELSLAIGISLIFTVIMMVILPPVIVWLDLGPVVGGAWIGGTIDSTGAVAAAGGILGDTALAVAATVKMIQNILIGAVAFGVAVYWTTYVERNPDGPQPSLREVWIRFPKFVLGFLGASAIFTTIYITEGGSEIVDAIIAGTTKTLRGWCFCLAFVSIGLETNFRELGRYLHGGKPLILYVCGQSLNILLTLFMAWLMYTQIFPDAAAELMESAAK</sequence>
<proteinExistence type="inferred from homology"/>
<evidence type="ECO:0000256" key="1">
    <source>
        <dbReference type="ARBA" id="ARBA00004651"/>
    </source>
</evidence>
<comment type="similarity">
    <text evidence="2">Belongs to the UPF0324 family.</text>
</comment>
<evidence type="ECO:0000256" key="6">
    <source>
        <dbReference type="ARBA" id="ARBA00023136"/>
    </source>
</evidence>
<dbReference type="PANTHER" id="PTHR30106">
    <property type="entry name" value="INNER MEMBRANE PROTEIN YEIH-RELATED"/>
    <property type="match status" value="1"/>
</dbReference>
<evidence type="ECO:0000256" key="3">
    <source>
        <dbReference type="ARBA" id="ARBA00022475"/>
    </source>
</evidence>
<keyword evidence="4 7" id="KW-0812">Transmembrane</keyword>
<dbReference type="InterPro" id="IPR018383">
    <property type="entry name" value="UPF0324_pro"/>
</dbReference>
<dbReference type="RefSeq" id="WP_145362998.1">
    <property type="nucleotide sequence ID" value="NZ_CP036268.1"/>
</dbReference>
<dbReference type="AlphaFoldDB" id="A0A517QYZ5"/>
<feature type="transmembrane region" description="Helical" evidence="7">
    <location>
        <begin position="154"/>
        <end position="171"/>
    </location>
</feature>
<evidence type="ECO:0000256" key="5">
    <source>
        <dbReference type="ARBA" id="ARBA00022989"/>
    </source>
</evidence>
<evidence type="ECO:0000256" key="2">
    <source>
        <dbReference type="ARBA" id="ARBA00007977"/>
    </source>
</evidence>
<comment type="subcellular location">
    <subcellularLocation>
        <location evidence="1">Cell membrane</location>
        <topology evidence="1">Multi-pass membrane protein</topology>
    </subcellularLocation>
</comment>
<keyword evidence="9" id="KW-1185">Reference proteome</keyword>
<protein>
    <recommendedName>
        <fullName evidence="10">Sulfate exporter family transporter</fullName>
    </recommendedName>
</protein>
<dbReference type="EMBL" id="CP036268">
    <property type="protein sequence ID" value="QDT36824.1"/>
    <property type="molecule type" value="Genomic_DNA"/>
</dbReference>
<gene>
    <name evidence="8" type="ORF">Pan189_11870</name>
</gene>
<evidence type="ECO:0000256" key="7">
    <source>
        <dbReference type="SAM" id="Phobius"/>
    </source>
</evidence>
<feature type="transmembrane region" description="Helical" evidence="7">
    <location>
        <begin position="300"/>
        <end position="322"/>
    </location>
</feature>
<evidence type="ECO:0000256" key="4">
    <source>
        <dbReference type="ARBA" id="ARBA00022692"/>
    </source>
</evidence>
<keyword evidence="3" id="KW-1003">Cell membrane</keyword>
<feature type="transmembrane region" description="Helical" evidence="7">
    <location>
        <begin position="376"/>
        <end position="393"/>
    </location>
</feature>
<feature type="transmembrane region" description="Helical" evidence="7">
    <location>
        <begin position="399"/>
        <end position="421"/>
    </location>
</feature>
<feature type="transmembrane region" description="Helical" evidence="7">
    <location>
        <begin position="238"/>
        <end position="260"/>
    </location>
</feature>
<feature type="transmembrane region" description="Helical" evidence="7">
    <location>
        <begin position="93"/>
        <end position="112"/>
    </location>
</feature>
<evidence type="ECO:0000313" key="8">
    <source>
        <dbReference type="EMBL" id="QDT36824.1"/>
    </source>
</evidence>
<dbReference type="Proteomes" id="UP000317318">
    <property type="component" value="Chromosome"/>
</dbReference>
<keyword evidence="6 7" id="KW-0472">Membrane</keyword>
<accession>A0A517QYZ5</accession>
<feature type="transmembrane region" description="Helical" evidence="7">
    <location>
        <begin position="272"/>
        <end position="293"/>
    </location>
</feature>
<name>A0A517QYZ5_9PLAN</name>
<dbReference type="KEGG" id="svp:Pan189_11870"/>
<keyword evidence="5 7" id="KW-1133">Transmembrane helix</keyword>
<dbReference type="Pfam" id="PF03601">
    <property type="entry name" value="Cons_hypoth698"/>
    <property type="match status" value="1"/>
</dbReference>
<organism evidence="8 9">
    <name type="scientific">Stratiformator vulcanicus</name>
    <dbReference type="NCBI Taxonomy" id="2527980"/>
    <lineage>
        <taxon>Bacteria</taxon>
        <taxon>Pseudomonadati</taxon>
        <taxon>Planctomycetota</taxon>
        <taxon>Planctomycetia</taxon>
        <taxon>Planctomycetales</taxon>
        <taxon>Planctomycetaceae</taxon>
        <taxon>Stratiformator</taxon>
    </lineage>
</organism>
<evidence type="ECO:0008006" key="10">
    <source>
        <dbReference type="Google" id="ProtNLM"/>
    </source>
</evidence>
<reference evidence="8 9" key="1">
    <citation type="submission" date="2019-02" db="EMBL/GenBank/DDBJ databases">
        <title>Deep-cultivation of Planctomycetes and their phenomic and genomic characterization uncovers novel biology.</title>
        <authorList>
            <person name="Wiegand S."/>
            <person name="Jogler M."/>
            <person name="Boedeker C."/>
            <person name="Pinto D."/>
            <person name="Vollmers J."/>
            <person name="Rivas-Marin E."/>
            <person name="Kohn T."/>
            <person name="Peeters S.H."/>
            <person name="Heuer A."/>
            <person name="Rast P."/>
            <person name="Oberbeckmann S."/>
            <person name="Bunk B."/>
            <person name="Jeske O."/>
            <person name="Meyerdierks A."/>
            <person name="Storesund J.E."/>
            <person name="Kallscheuer N."/>
            <person name="Luecker S."/>
            <person name="Lage O.M."/>
            <person name="Pohl T."/>
            <person name="Merkel B.J."/>
            <person name="Hornburger P."/>
            <person name="Mueller R.-W."/>
            <person name="Bruemmer F."/>
            <person name="Labrenz M."/>
            <person name="Spormann A.M."/>
            <person name="Op den Camp H."/>
            <person name="Overmann J."/>
            <person name="Amann R."/>
            <person name="Jetten M.S.M."/>
            <person name="Mascher T."/>
            <person name="Medema M.H."/>
            <person name="Devos D.P."/>
            <person name="Kaster A.-K."/>
            <person name="Ovreas L."/>
            <person name="Rohde M."/>
            <person name="Galperin M.Y."/>
            <person name="Jogler C."/>
        </authorList>
    </citation>
    <scope>NUCLEOTIDE SEQUENCE [LARGE SCALE GENOMIC DNA]</scope>
    <source>
        <strain evidence="8 9">Pan189</strain>
    </source>
</reference>
<dbReference type="GO" id="GO:0005886">
    <property type="term" value="C:plasma membrane"/>
    <property type="evidence" value="ECO:0007669"/>
    <property type="project" value="UniProtKB-SubCell"/>
</dbReference>
<dbReference type="PANTHER" id="PTHR30106:SF1">
    <property type="entry name" value="UPF0324 MEMBRANE PROTEIN FN0533"/>
    <property type="match status" value="1"/>
</dbReference>
<evidence type="ECO:0000313" key="9">
    <source>
        <dbReference type="Proteomes" id="UP000317318"/>
    </source>
</evidence>
<feature type="transmembrane region" description="Helical" evidence="7">
    <location>
        <begin position="124"/>
        <end position="142"/>
    </location>
</feature>
<feature type="transmembrane region" description="Helical" evidence="7">
    <location>
        <begin position="48"/>
        <end position="73"/>
    </location>
</feature>
<feature type="transmembrane region" description="Helical" evidence="7">
    <location>
        <begin position="334"/>
        <end position="355"/>
    </location>
</feature>
<feature type="transmembrane region" description="Helical" evidence="7">
    <location>
        <begin position="209"/>
        <end position="226"/>
    </location>
</feature>